<evidence type="ECO:0000256" key="3">
    <source>
        <dbReference type="ARBA" id="ARBA00022525"/>
    </source>
</evidence>
<feature type="domain" description="Peptidase M10 serralysin C-terminal" evidence="5">
    <location>
        <begin position="63"/>
        <end position="215"/>
    </location>
</feature>
<dbReference type="InterPro" id="IPR011049">
    <property type="entry name" value="Serralysin-like_metalloprot_C"/>
</dbReference>
<accession>A0A2P7QK00</accession>
<dbReference type="PRINTS" id="PR00313">
    <property type="entry name" value="CABNDNGRPT"/>
</dbReference>
<protein>
    <recommendedName>
        <fullName evidence="5">Peptidase M10 serralysin C-terminal domain-containing protein</fullName>
    </recommendedName>
</protein>
<dbReference type="GO" id="GO:0005615">
    <property type="term" value="C:extracellular space"/>
    <property type="evidence" value="ECO:0007669"/>
    <property type="project" value="InterPro"/>
</dbReference>
<comment type="cofactor">
    <cofactor evidence="1">
        <name>Ca(2+)</name>
        <dbReference type="ChEBI" id="CHEBI:29108"/>
    </cofactor>
</comment>
<dbReference type="Pfam" id="PF00353">
    <property type="entry name" value="HemolysinCabind"/>
    <property type="match status" value="2"/>
</dbReference>
<evidence type="ECO:0000313" key="6">
    <source>
        <dbReference type="EMBL" id="PSJ38272.1"/>
    </source>
</evidence>
<dbReference type="Pfam" id="PF08548">
    <property type="entry name" value="Peptidase_M10_C"/>
    <property type="match status" value="1"/>
</dbReference>
<reference evidence="6 7" key="1">
    <citation type="submission" date="2018-03" db="EMBL/GenBank/DDBJ databases">
        <title>The draft genome of Sphingosinicella sp. GL-C-18.</title>
        <authorList>
            <person name="Liu L."/>
            <person name="Li L."/>
            <person name="Liang L."/>
            <person name="Zhang X."/>
            <person name="Wang T."/>
        </authorList>
    </citation>
    <scope>NUCLEOTIDE SEQUENCE [LARGE SCALE GENOMIC DNA]</scope>
    <source>
        <strain evidence="6 7">GL-C-18</strain>
    </source>
</reference>
<dbReference type="Proteomes" id="UP000241167">
    <property type="component" value="Unassembled WGS sequence"/>
</dbReference>
<evidence type="ECO:0000256" key="1">
    <source>
        <dbReference type="ARBA" id="ARBA00001913"/>
    </source>
</evidence>
<dbReference type="GO" id="GO:0005509">
    <property type="term" value="F:calcium ion binding"/>
    <property type="evidence" value="ECO:0007669"/>
    <property type="project" value="InterPro"/>
</dbReference>
<proteinExistence type="predicted"/>
<evidence type="ECO:0000313" key="7">
    <source>
        <dbReference type="Proteomes" id="UP000241167"/>
    </source>
</evidence>
<dbReference type="InterPro" id="IPR001343">
    <property type="entry name" value="Hemolysn_Ca-bd"/>
</dbReference>
<dbReference type="PROSITE" id="PS00330">
    <property type="entry name" value="HEMOLYSIN_CALCIUM"/>
    <property type="match status" value="2"/>
</dbReference>
<sequence length="217" mass="22082">MGADALRGGAGNDLYFADAGDVLTEGIGAGTDEVRTAAASFTLIPNIEHLTGTSSTGQVLTGNGMQNRITGAGGNDILYGVSGKDVLDGGAGDDVLDGGAFADTLKGGLGNDMFVYRSASDSARGQSDVISDFTLGDRISLNPIDADGNAANGNQDFRFVGAAKFSGSAGELRAFADVSQAGTWFVEADTNGDRVADLAITVVTQAGHQLNAADFWF</sequence>
<organism evidence="6 7">
    <name type="scientific">Allosphingosinicella deserti</name>
    <dbReference type="NCBI Taxonomy" id="2116704"/>
    <lineage>
        <taxon>Bacteria</taxon>
        <taxon>Pseudomonadati</taxon>
        <taxon>Pseudomonadota</taxon>
        <taxon>Alphaproteobacteria</taxon>
        <taxon>Sphingomonadales</taxon>
        <taxon>Sphingomonadaceae</taxon>
        <taxon>Allosphingosinicella</taxon>
    </lineage>
</organism>
<dbReference type="InterPro" id="IPR013858">
    <property type="entry name" value="Peptidase_M10B_C"/>
</dbReference>
<comment type="subcellular location">
    <subcellularLocation>
        <location evidence="2">Secreted</location>
    </subcellularLocation>
</comment>
<dbReference type="SUPFAM" id="SSF51120">
    <property type="entry name" value="beta-Roll"/>
    <property type="match status" value="1"/>
</dbReference>
<comment type="caution">
    <text evidence="6">The sequence shown here is derived from an EMBL/GenBank/DDBJ whole genome shotgun (WGS) entry which is preliminary data.</text>
</comment>
<dbReference type="Gene3D" id="2.150.10.10">
    <property type="entry name" value="Serralysin-like metalloprotease, C-terminal"/>
    <property type="match status" value="1"/>
</dbReference>
<evidence type="ECO:0000256" key="2">
    <source>
        <dbReference type="ARBA" id="ARBA00004613"/>
    </source>
</evidence>
<keyword evidence="3" id="KW-0964">Secreted</keyword>
<dbReference type="AlphaFoldDB" id="A0A2P7QK00"/>
<keyword evidence="7" id="KW-1185">Reference proteome</keyword>
<dbReference type="InterPro" id="IPR018511">
    <property type="entry name" value="Hemolysin-typ_Ca-bd_CS"/>
</dbReference>
<evidence type="ECO:0000259" key="5">
    <source>
        <dbReference type="Pfam" id="PF08548"/>
    </source>
</evidence>
<keyword evidence="4" id="KW-0677">Repeat</keyword>
<gene>
    <name evidence="6" type="ORF">C7I55_17580</name>
</gene>
<dbReference type="EMBL" id="PXYI01000006">
    <property type="protein sequence ID" value="PSJ38272.1"/>
    <property type="molecule type" value="Genomic_DNA"/>
</dbReference>
<name>A0A2P7QK00_9SPHN</name>
<evidence type="ECO:0000256" key="4">
    <source>
        <dbReference type="ARBA" id="ARBA00022737"/>
    </source>
</evidence>